<reference evidence="2 3" key="1">
    <citation type="submission" date="2012-10" db="EMBL/GenBank/DDBJ databases">
        <authorList>
            <person name="Harkins D.M."/>
            <person name="Durkin A.S."/>
            <person name="Brinkac L.M."/>
            <person name="Haft D.H."/>
            <person name="Selengut J.D."/>
            <person name="Sanka R."/>
            <person name="DePew J."/>
            <person name="Purushe J."/>
            <person name="Chanthongthip A."/>
            <person name="Lattana O."/>
            <person name="Phetsouvanh R."/>
            <person name="Newton P.N."/>
            <person name="Vinetz J.M."/>
            <person name="Sutton G.G."/>
            <person name="Nierman W.C."/>
            <person name="Fouts D.E."/>
        </authorList>
    </citation>
    <scope>NUCLEOTIDE SEQUENCE [LARGE SCALE GENOMIC DNA]</scope>
    <source>
        <strain evidence="2 3">UI 12758</strain>
    </source>
</reference>
<feature type="domain" description="KAP NTPase" evidence="1">
    <location>
        <begin position="16"/>
        <end position="168"/>
    </location>
</feature>
<dbReference type="AlphaFoldDB" id="A0A0E2DB20"/>
<dbReference type="InterPro" id="IPR011646">
    <property type="entry name" value="KAP_P-loop"/>
</dbReference>
<gene>
    <name evidence="2" type="ORF">LEP1GSC105_0778</name>
</gene>
<accession>A0A0E2DB20</accession>
<evidence type="ECO:0000313" key="2">
    <source>
        <dbReference type="EMBL" id="EKR52858.1"/>
    </source>
</evidence>
<organism evidence="2 3">
    <name type="scientific">Leptospira interrogans str. UI 12758</name>
    <dbReference type="NCBI Taxonomy" id="1049938"/>
    <lineage>
        <taxon>Bacteria</taxon>
        <taxon>Pseudomonadati</taxon>
        <taxon>Spirochaetota</taxon>
        <taxon>Spirochaetia</taxon>
        <taxon>Leptospirales</taxon>
        <taxon>Leptospiraceae</taxon>
        <taxon>Leptospira</taxon>
    </lineage>
</organism>
<dbReference type="Proteomes" id="UP000001340">
    <property type="component" value="Unassembled WGS sequence"/>
</dbReference>
<dbReference type="EMBL" id="AHNR02000073">
    <property type="protein sequence ID" value="EKR52858.1"/>
    <property type="molecule type" value="Genomic_DNA"/>
</dbReference>
<evidence type="ECO:0000259" key="1">
    <source>
        <dbReference type="Pfam" id="PF07693"/>
    </source>
</evidence>
<protein>
    <submittedName>
        <fullName evidence="2">KAP family P-loop domain protein</fullName>
    </submittedName>
</protein>
<evidence type="ECO:0000313" key="3">
    <source>
        <dbReference type="Proteomes" id="UP000001340"/>
    </source>
</evidence>
<comment type="caution">
    <text evidence="2">The sequence shown here is derived from an EMBL/GenBank/DDBJ whole genome shotgun (WGS) entry which is preliminary data.</text>
</comment>
<dbReference type="Pfam" id="PF07693">
    <property type="entry name" value="KAP_NTPase"/>
    <property type="match status" value="1"/>
</dbReference>
<proteinExistence type="predicted"/>
<name>A0A0E2DB20_LEPIR</name>
<sequence>MSISDYFEIESKLNDKSNATLKSEISLLLSRREAKLLIIVDNLDRLTGEEIRKMFAVIRANSDFPNVIFLLAFDRTAIEKSLEGENGISSREFLEKIVQVSFEIPYVGIPTLRRILLTEIESLISNYPKIKNRFFGENNANWANVYYSGFEELFTSLRNIRRYMNNFRFNFTHLLNEDILEVNPIDLIALEAIRIFEPDYYDFMKVHDYVFISLGSYRYDLSTKDERKENFENSLSIVQNEKNRSSVERIVRRLFPQIDGLYTNTTYSNRESSWFSNLNICSPDRFGRYFTLLPGYDESELTELQIQTVLKSFSNLEMLEKVFDDFLEERKFRLLLDQLQNYTSDEHYIKITDLKNLSIALFNALEKLEKIEDDLYTFGPDSVVYYILVQIMKRSNDKKSNYLTLRDAILNSEGLNAVIYTVNVLSINDKNERNSGPIENENLILLQELCVVKIKENLNTLIQSRLFIDILYRWKEWGNPVDVQEYLKEISDNSENLIVLLCQFTGISRILSDHMQTRIPVFQLKVFKDFVDIEEIDFKVNAINPQEIVLDEKGSKAISLFKIAKNKFVSETRT</sequence>